<accession>A0A6N6JID4</accession>
<keyword evidence="5" id="KW-1185">Reference proteome</keyword>
<dbReference type="Gene3D" id="3.90.180.10">
    <property type="entry name" value="Medium-chain alcohol dehydrogenases, catalytic domain"/>
    <property type="match status" value="1"/>
</dbReference>
<dbReference type="InterPro" id="IPR036291">
    <property type="entry name" value="NAD(P)-bd_dom_sf"/>
</dbReference>
<gene>
    <name evidence="4" type="ORF">KIN_27810</name>
</gene>
<evidence type="ECO:0000256" key="1">
    <source>
        <dbReference type="ARBA" id="ARBA00022857"/>
    </source>
</evidence>
<dbReference type="SUPFAM" id="SSF50129">
    <property type="entry name" value="GroES-like"/>
    <property type="match status" value="1"/>
</dbReference>
<dbReference type="PANTHER" id="PTHR48106">
    <property type="entry name" value="QUINONE OXIDOREDUCTASE PIG3-RELATED"/>
    <property type="match status" value="1"/>
</dbReference>
<dbReference type="Pfam" id="PF08240">
    <property type="entry name" value="ADH_N"/>
    <property type="match status" value="1"/>
</dbReference>
<dbReference type="RefSeq" id="WP_159808089.1">
    <property type="nucleotide sequence ID" value="NZ_BLJE01000003.1"/>
</dbReference>
<feature type="domain" description="Enoyl reductase (ER)" evidence="3">
    <location>
        <begin position="11"/>
        <end position="330"/>
    </location>
</feature>
<dbReference type="SMART" id="SM00829">
    <property type="entry name" value="PKS_ER"/>
    <property type="match status" value="1"/>
</dbReference>
<comment type="caution">
    <text evidence="4">The sequence shown here is derived from an EMBL/GenBank/DDBJ whole genome shotgun (WGS) entry which is preliminary data.</text>
</comment>
<evidence type="ECO:0000259" key="3">
    <source>
        <dbReference type="SMART" id="SM00829"/>
    </source>
</evidence>
<dbReference type="Pfam" id="PF00107">
    <property type="entry name" value="ADH_zinc_N"/>
    <property type="match status" value="1"/>
</dbReference>
<proteinExistence type="predicted"/>
<reference evidence="4 5" key="1">
    <citation type="submission" date="2019-12" db="EMBL/GenBank/DDBJ databases">
        <title>Litoreibacter badius sp. nov., a novel bacteriochlorophyll a-containing bacterium in the genus Litoreibacter.</title>
        <authorList>
            <person name="Kanamuro M."/>
            <person name="Takabe Y."/>
            <person name="Mori K."/>
            <person name="Takaichi S."/>
            <person name="Hanada S."/>
        </authorList>
    </citation>
    <scope>NUCLEOTIDE SEQUENCE [LARGE SCALE GENOMIC DNA]</scope>
    <source>
        <strain evidence="4 5">K6</strain>
    </source>
</reference>
<name>A0A6N6JID4_9RHOB</name>
<sequence length="334" mass="34602">MPKTVQFDTLGGPDVLFFVDKIVPPPQAGEVQIAVKAAGLNRAELLFIAGQYLIDPVLPSGAGVEGAGEIVAVGPEVKGFSVGDRVAITPGFDQLKYVTLGEVVNMAATALEPIPDAMSYIDAAAFWMAFGTAYGLLVQKGGLTKGAGQSVVVNAASSSVGTAAFQIIKAHGGTSIATTRTDDKVAALREAGADHVIVTEREDVVARITEITDGRGFDIACDAVMGAEGATLAAAAGADATLVAYGLLSGEVPALPFEAMIGRGLTVTGFHLVWQLLDHPARRAAAVAHLSDGLARGDYRPVIDTVFPFDQVADAYRYMASNAQLGKILVEMDT</sequence>
<dbReference type="GO" id="GO:0070402">
    <property type="term" value="F:NADPH binding"/>
    <property type="evidence" value="ECO:0007669"/>
    <property type="project" value="TreeGrafter"/>
</dbReference>
<dbReference type="Proteomes" id="UP000436822">
    <property type="component" value="Unassembled WGS sequence"/>
</dbReference>
<keyword evidence="1" id="KW-0521">NADP</keyword>
<dbReference type="InterPro" id="IPR020843">
    <property type="entry name" value="ER"/>
</dbReference>
<dbReference type="AlphaFoldDB" id="A0A6N6JID4"/>
<dbReference type="GO" id="GO:0016651">
    <property type="term" value="F:oxidoreductase activity, acting on NAD(P)H"/>
    <property type="evidence" value="ECO:0007669"/>
    <property type="project" value="TreeGrafter"/>
</dbReference>
<dbReference type="InterPro" id="IPR013154">
    <property type="entry name" value="ADH-like_N"/>
</dbReference>
<dbReference type="SUPFAM" id="SSF51735">
    <property type="entry name" value="NAD(P)-binding Rossmann-fold domains"/>
    <property type="match status" value="1"/>
</dbReference>
<dbReference type="InterPro" id="IPR011032">
    <property type="entry name" value="GroES-like_sf"/>
</dbReference>
<protein>
    <submittedName>
        <fullName evidence="4">NADPH:quinone reductase</fullName>
    </submittedName>
</protein>
<dbReference type="EMBL" id="BLJE01000003">
    <property type="protein sequence ID" value="GFE65707.1"/>
    <property type="molecule type" value="Genomic_DNA"/>
</dbReference>
<evidence type="ECO:0000313" key="4">
    <source>
        <dbReference type="EMBL" id="GFE65707.1"/>
    </source>
</evidence>
<dbReference type="InterPro" id="IPR013149">
    <property type="entry name" value="ADH-like_C"/>
</dbReference>
<dbReference type="PANTHER" id="PTHR48106:SF18">
    <property type="entry name" value="QUINONE OXIDOREDUCTASE PIG3"/>
    <property type="match status" value="1"/>
</dbReference>
<evidence type="ECO:0000256" key="2">
    <source>
        <dbReference type="ARBA" id="ARBA00023002"/>
    </source>
</evidence>
<dbReference type="OrthoDB" id="9805883at2"/>
<dbReference type="CDD" id="cd08268">
    <property type="entry name" value="MDR2"/>
    <property type="match status" value="1"/>
</dbReference>
<dbReference type="Gene3D" id="3.40.50.720">
    <property type="entry name" value="NAD(P)-binding Rossmann-like Domain"/>
    <property type="match status" value="1"/>
</dbReference>
<organism evidence="4 5">
    <name type="scientific">Litoreibacter roseus</name>
    <dbReference type="NCBI Taxonomy" id="2601869"/>
    <lineage>
        <taxon>Bacteria</taxon>
        <taxon>Pseudomonadati</taxon>
        <taxon>Pseudomonadota</taxon>
        <taxon>Alphaproteobacteria</taxon>
        <taxon>Rhodobacterales</taxon>
        <taxon>Roseobacteraceae</taxon>
        <taxon>Litoreibacter</taxon>
    </lineage>
</organism>
<keyword evidence="2" id="KW-0560">Oxidoreductase</keyword>
<evidence type="ECO:0000313" key="5">
    <source>
        <dbReference type="Proteomes" id="UP000436822"/>
    </source>
</evidence>